<dbReference type="Proteomes" id="UP001054837">
    <property type="component" value="Unassembled WGS sequence"/>
</dbReference>
<evidence type="ECO:0000313" key="2">
    <source>
        <dbReference type="Proteomes" id="UP001054837"/>
    </source>
</evidence>
<comment type="caution">
    <text evidence="1">The sequence shown here is derived from an EMBL/GenBank/DDBJ whole genome shotgun (WGS) entry which is preliminary data.</text>
</comment>
<reference evidence="1 2" key="1">
    <citation type="submission" date="2021-06" db="EMBL/GenBank/DDBJ databases">
        <title>Caerostris darwini draft genome.</title>
        <authorList>
            <person name="Kono N."/>
            <person name="Arakawa K."/>
        </authorList>
    </citation>
    <scope>NUCLEOTIDE SEQUENCE [LARGE SCALE GENOMIC DNA]</scope>
</reference>
<keyword evidence="2" id="KW-1185">Reference proteome</keyword>
<organism evidence="1 2">
    <name type="scientific">Caerostris darwini</name>
    <dbReference type="NCBI Taxonomy" id="1538125"/>
    <lineage>
        <taxon>Eukaryota</taxon>
        <taxon>Metazoa</taxon>
        <taxon>Ecdysozoa</taxon>
        <taxon>Arthropoda</taxon>
        <taxon>Chelicerata</taxon>
        <taxon>Arachnida</taxon>
        <taxon>Araneae</taxon>
        <taxon>Araneomorphae</taxon>
        <taxon>Entelegynae</taxon>
        <taxon>Araneoidea</taxon>
        <taxon>Araneidae</taxon>
        <taxon>Caerostris</taxon>
    </lineage>
</organism>
<gene>
    <name evidence="1" type="ORF">CDAR_52271</name>
</gene>
<dbReference type="EMBL" id="BPLQ01012312">
    <property type="protein sequence ID" value="GIY64342.1"/>
    <property type="molecule type" value="Genomic_DNA"/>
</dbReference>
<accession>A0AAV4V280</accession>
<protein>
    <submittedName>
        <fullName evidence="1">Uncharacterized protein</fullName>
    </submittedName>
</protein>
<proteinExistence type="predicted"/>
<sequence>MEFCFSVAFSISPTFFRRETETEKIAACKNVNGSLLLHVEKERKERRLSWKWKAPFRNLKKKRFSEWNRSEFRMLIYESETKTILLHRWENRSMFGKLGSASQWNHTQGII</sequence>
<name>A0AAV4V280_9ARAC</name>
<dbReference type="AlphaFoldDB" id="A0AAV4V280"/>
<evidence type="ECO:0000313" key="1">
    <source>
        <dbReference type="EMBL" id="GIY64342.1"/>
    </source>
</evidence>